<comment type="caution">
    <text evidence="2">The sequence shown here is derived from an EMBL/GenBank/DDBJ whole genome shotgun (WGS) entry which is preliminary data.</text>
</comment>
<dbReference type="SUPFAM" id="SSF54593">
    <property type="entry name" value="Glyoxalase/Bleomycin resistance protein/Dihydroxybiphenyl dioxygenase"/>
    <property type="match status" value="1"/>
</dbReference>
<evidence type="ECO:0000313" key="3">
    <source>
        <dbReference type="Proteomes" id="UP000031982"/>
    </source>
</evidence>
<dbReference type="CDD" id="cd06587">
    <property type="entry name" value="VOC"/>
    <property type="match status" value="1"/>
</dbReference>
<dbReference type="InterPro" id="IPR058997">
    <property type="entry name" value="YycE-like_C"/>
</dbReference>
<name>A0ABR5ARY8_BACBA</name>
<dbReference type="InterPro" id="IPR029068">
    <property type="entry name" value="Glyas_Bleomycin-R_OHBP_Dase"/>
</dbReference>
<dbReference type="InterPro" id="IPR037523">
    <property type="entry name" value="VOC_core"/>
</dbReference>
<gene>
    <name evidence="2" type="ORF">SD77_1501</name>
</gene>
<protein>
    <submittedName>
        <fullName evidence="2">Glyoxylase family protein</fullName>
    </submittedName>
</protein>
<keyword evidence="3" id="KW-1185">Reference proteome</keyword>
<dbReference type="Pfam" id="PF22659">
    <property type="entry name" value="YycE-like_C"/>
    <property type="match status" value="1"/>
</dbReference>
<dbReference type="Gene3D" id="3.10.180.10">
    <property type="entry name" value="2,3-Dihydroxybiphenyl 1,2-Dioxygenase, domain 1"/>
    <property type="match status" value="1"/>
</dbReference>
<accession>A0ABR5ARY8</accession>
<evidence type="ECO:0000313" key="2">
    <source>
        <dbReference type="EMBL" id="KIL77515.1"/>
    </source>
</evidence>
<proteinExistence type="predicted"/>
<organism evidence="2 3">
    <name type="scientific">Bacillus badius</name>
    <dbReference type="NCBI Taxonomy" id="1455"/>
    <lineage>
        <taxon>Bacteria</taxon>
        <taxon>Bacillati</taxon>
        <taxon>Bacillota</taxon>
        <taxon>Bacilli</taxon>
        <taxon>Bacillales</taxon>
        <taxon>Bacillaceae</taxon>
        <taxon>Pseudobacillus</taxon>
    </lineage>
</organism>
<feature type="domain" description="VOC" evidence="1">
    <location>
        <begin position="11"/>
        <end position="135"/>
    </location>
</feature>
<sequence>MIHEQWPNELEVAQVRIARPTHQLKEIERFYCEGVGLNKIGSFTDHQGYSGLMLGLPNAAYHLEFTEHVDGSPCPAPTKDNLLVLYMPNIEGIQRMAKRLEHMGYPAVEPENPYWLERGVTVEDPDGWRIVLMNTSGI</sequence>
<dbReference type="InterPro" id="IPR058998">
    <property type="entry name" value="YycE-like_N"/>
</dbReference>
<dbReference type="EMBL" id="JXLP01000014">
    <property type="protein sequence ID" value="KIL77515.1"/>
    <property type="molecule type" value="Genomic_DNA"/>
</dbReference>
<evidence type="ECO:0000259" key="1">
    <source>
        <dbReference type="PROSITE" id="PS51819"/>
    </source>
</evidence>
<dbReference type="Proteomes" id="UP000031982">
    <property type="component" value="Unassembled WGS sequence"/>
</dbReference>
<dbReference type="PROSITE" id="PS51819">
    <property type="entry name" value="VOC"/>
    <property type="match status" value="1"/>
</dbReference>
<dbReference type="Pfam" id="PF22658">
    <property type="entry name" value="YycE-like_N"/>
    <property type="match status" value="1"/>
</dbReference>
<reference evidence="2 3" key="1">
    <citation type="submission" date="2015-01" db="EMBL/GenBank/DDBJ databases">
        <title>Genome Assembly of Bacillus badius MTCC 1458.</title>
        <authorList>
            <person name="Verma A."/>
            <person name="Khatri I."/>
            <person name="Mual P."/>
            <person name="Subramanian S."/>
            <person name="Krishnamurthi S."/>
        </authorList>
    </citation>
    <scope>NUCLEOTIDE SEQUENCE [LARGE SCALE GENOMIC DNA]</scope>
    <source>
        <strain evidence="2 3">MTCC 1458</strain>
    </source>
</reference>